<keyword evidence="3" id="KW-1185">Reference proteome</keyword>
<sequence length="75" mass="8916">MEHERQDIQPAFKLGKSWGKRPEDMSQRDIFKRPYGNYQRLEPQQEVQTLRREGSQGKGESSYNLGYRRETEPEG</sequence>
<organism evidence="2 3">
    <name type="scientific">Austropuccinia psidii MF-1</name>
    <dbReference type="NCBI Taxonomy" id="1389203"/>
    <lineage>
        <taxon>Eukaryota</taxon>
        <taxon>Fungi</taxon>
        <taxon>Dikarya</taxon>
        <taxon>Basidiomycota</taxon>
        <taxon>Pucciniomycotina</taxon>
        <taxon>Pucciniomycetes</taxon>
        <taxon>Pucciniales</taxon>
        <taxon>Sphaerophragmiaceae</taxon>
        <taxon>Austropuccinia</taxon>
    </lineage>
</organism>
<comment type="caution">
    <text evidence="2">The sequence shown here is derived from an EMBL/GenBank/DDBJ whole genome shotgun (WGS) entry which is preliminary data.</text>
</comment>
<proteinExistence type="predicted"/>
<accession>A0A9Q3EAC8</accession>
<feature type="region of interest" description="Disordered" evidence="1">
    <location>
        <begin position="1"/>
        <end position="75"/>
    </location>
</feature>
<name>A0A9Q3EAC8_9BASI</name>
<feature type="compositionally biased region" description="Basic and acidic residues" evidence="1">
    <location>
        <begin position="20"/>
        <end position="32"/>
    </location>
</feature>
<dbReference type="Proteomes" id="UP000765509">
    <property type="component" value="Unassembled WGS sequence"/>
</dbReference>
<dbReference type="EMBL" id="AVOT02023809">
    <property type="protein sequence ID" value="MBW0514082.1"/>
    <property type="molecule type" value="Genomic_DNA"/>
</dbReference>
<protein>
    <submittedName>
        <fullName evidence="2">Uncharacterized protein</fullName>
    </submittedName>
</protein>
<gene>
    <name evidence="2" type="ORF">O181_053797</name>
</gene>
<evidence type="ECO:0000256" key="1">
    <source>
        <dbReference type="SAM" id="MobiDB-lite"/>
    </source>
</evidence>
<evidence type="ECO:0000313" key="2">
    <source>
        <dbReference type="EMBL" id="MBW0514082.1"/>
    </source>
</evidence>
<evidence type="ECO:0000313" key="3">
    <source>
        <dbReference type="Proteomes" id="UP000765509"/>
    </source>
</evidence>
<reference evidence="2" key="1">
    <citation type="submission" date="2021-03" db="EMBL/GenBank/DDBJ databases">
        <title>Draft genome sequence of rust myrtle Austropuccinia psidii MF-1, a brazilian biotype.</title>
        <authorList>
            <person name="Quecine M.C."/>
            <person name="Pachon D.M.R."/>
            <person name="Bonatelli M.L."/>
            <person name="Correr F.H."/>
            <person name="Franceschini L.M."/>
            <person name="Leite T.F."/>
            <person name="Margarido G.R.A."/>
            <person name="Almeida C.A."/>
            <person name="Ferrarezi J.A."/>
            <person name="Labate C.A."/>
        </authorList>
    </citation>
    <scope>NUCLEOTIDE SEQUENCE</scope>
    <source>
        <strain evidence="2">MF-1</strain>
    </source>
</reference>
<dbReference type="AlphaFoldDB" id="A0A9Q3EAC8"/>